<dbReference type="SMART" id="SM00320">
    <property type="entry name" value="WD40"/>
    <property type="match status" value="3"/>
</dbReference>
<feature type="domain" description="Lethal giant larvae (Lgl)-like C-terminal" evidence="7">
    <location>
        <begin position="508"/>
        <end position="894"/>
    </location>
</feature>
<dbReference type="Proteomes" id="UP000756346">
    <property type="component" value="Unassembled WGS sequence"/>
</dbReference>
<feature type="compositionally biased region" description="Polar residues" evidence="6">
    <location>
        <begin position="902"/>
        <end position="928"/>
    </location>
</feature>
<dbReference type="Pfam" id="PF08596">
    <property type="entry name" value="Lgl_C"/>
    <property type="match status" value="1"/>
</dbReference>
<dbReference type="SUPFAM" id="SSF50952">
    <property type="entry name" value="Soluble quinoprotein glucose dehydrogenase"/>
    <property type="match status" value="1"/>
</dbReference>
<dbReference type="RefSeq" id="XP_046006454.1">
    <property type="nucleotide sequence ID" value="XM_046160564.1"/>
</dbReference>
<feature type="region of interest" description="Disordered" evidence="6">
    <location>
        <begin position="900"/>
        <end position="928"/>
    </location>
</feature>
<dbReference type="GO" id="GO:0019905">
    <property type="term" value="F:syntaxin binding"/>
    <property type="evidence" value="ECO:0007669"/>
    <property type="project" value="TreeGrafter"/>
</dbReference>
<dbReference type="SUPFAM" id="SSF50978">
    <property type="entry name" value="WD40 repeat-like"/>
    <property type="match status" value="1"/>
</dbReference>
<comment type="similarity">
    <text evidence="1">Belongs to the WD repeat L(2)GL family.</text>
</comment>
<keyword evidence="4" id="KW-0677">Repeat</keyword>
<dbReference type="PROSITE" id="PS00678">
    <property type="entry name" value="WD_REPEATS_1"/>
    <property type="match status" value="1"/>
</dbReference>
<dbReference type="InterPro" id="IPR036322">
    <property type="entry name" value="WD40_repeat_dom_sf"/>
</dbReference>
<dbReference type="GO" id="GO:0005096">
    <property type="term" value="F:GTPase activator activity"/>
    <property type="evidence" value="ECO:0007669"/>
    <property type="project" value="TreeGrafter"/>
</dbReference>
<keyword evidence="9" id="KW-1185">Reference proteome</keyword>
<keyword evidence="3 5" id="KW-0853">WD repeat</keyword>
<dbReference type="PANTHER" id="PTHR10241:SF25">
    <property type="entry name" value="TOMOSYN, ISOFORM C"/>
    <property type="match status" value="1"/>
</dbReference>
<dbReference type="EMBL" id="JAGTJQ010000011">
    <property type="protein sequence ID" value="KAH7018187.1"/>
    <property type="molecule type" value="Genomic_DNA"/>
</dbReference>
<evidence type="ECO:0000256" key="3">
    <source>
        <dbReference type="ARBA" id="ARBA00022574"/>
    </source>
</evidence>
<evidence type="ECO:0000256" key="2">
    <source>
        <dbReference type="ARBA" id="ARBA00022483"/>
    </source>
</evidence>
<dbReference type="Gene3D" id="2.130.10.10">
    <property type="entry name" value="YVTN repeat-like/Quinoprotein amine dehydrogenase"/>
    <property type="match status" value="1"/>
</dbReference>
<dbReference type="PROSITE" id="PS50082">
    <property type="entry name" value="WD_REPEATS_2"/>
    <property type="match status" value="1"/>
</dbReference>
<comment type="caution">
    <text evidence="8">The sequence shown here is derived from an EMBL/GenBank/DDBJ whole genome shotgun (WGS) entry which is preliminary data.</text>
</comment>
<dbReference type="InterPro" id="IPR011041">
    <property type="entry name" value="Quinoprot_gluc/sorb_DH_b-prop"/>
</dbReference>
<protein>
    <submittedName>
        <fullName evidence="8">Lethal giant larvae like, C-terminal-domain-containing protein</fullName>
    </submittedName>
</protein>
<proteinExistence type="inferred from homology"/>
<dbReference type="AlphaFoldDB" id="A0A9P8XU68"/>
<evidence type="ECO:0000313" key="8">
    <source>
        <dbReference type="EMBL" id="KAH7018187.1"/>
    </source>
</evidence>
<sequence>MSAFLRGKQTGMHNDLSVNIRPELFAPDDRSRYGINSQISCLCYEPVQSLLAVGTNESKFGSGRIYVFGQNRVQKLFVPSQPCSFVDVQFCANRLISLDSKHEMTIWNLDTGAKVNSFRAPGVCVSMLTDPMLDWCFIGMQQGDVFAYDLDRERMSNFRLPNFWNKKDPKARAISLVSMQLHPRDIGKLMIAYSHGVAIYSFKQNQPTMFLEYQVPPGAHGGNGIGVDMLRKPRVTQAVWHPTGTFILTAHNDGSLVFWDAKDGRVVMARTLDDFGVDQPSPKHPTPKQRQPFIRITWCCKPNPEDSGLLIAGGRSMDEPANGLTFIELGVTPVYATSSWQILADYCKGKKQSTLETPPGAEVADFFLAPRVSPHFANACDPIAVLTLLSSGELLTMSFPSGYPISPTNQLHPSLSFVHPFATKFEVTVLDRPRWLGMVENRNRGEPLLKGGAEAALPSRKFEGRTIIQVAHADSTVRIWDVGHGDEIENPTQLQVDVARSLNRYEDITVTALSMGAQTGELAVGTTGGEVLIYKWGGNKFFGQDQSQHLDPNPGGLTDISLRAEPSLKTGLQPAVMYEMMQGPISVLKVSDIGFVAIGSEGGFITIIDLRQPAVIFQASMADYIKKDKRASFLKGSTPTASGRDYPVKVEFGVMTLEDDSYSSICCFVGTTEGKVVTLKLLPSGNGYSVQAAGVTQFNDRVVALCPIVAATGKPAYATGSAVAGLREGKSIEGLLVVVTRSEARIFKPATAKGASKSFDDYLCDAASVTEFQLHGMALVGVFGDRVTRAFSLPGLKEIGSARIPMMDGSRGEDAIVTNDGDVFVWAGPSELAILDVWGIGKQLGNTADRLINPALVLPPRPTISNVQWISGTQYISPPDLDLLIGGADRPPSKRMMEAATAMQQGSRGSTAASQGYGSSSMAGTSQEGWGEYLTRQLNERTEKLNLMNDSVEGAANASQNWADEANKFFKKQKRNILWGSVTSKFS</sequence>
<dbReference type="GO" id="GO:0045159">
    <property type="term" value="F:myosin II binding"/>
    <property type="evidence" value="ECO:0007669"/>
    <property type="project" value="TreeGrafter"/>
</dbReference>
<reference evidence="8" key="1">
    <citation type="journal article" date="2021" name="Nat. Commun.">
        <title>Genetic determinants of endophytism in the Arabidopsis root mycobiome.</title>
        <authorList>
            <person name="Mesny F."/>
            <person name="Miyauchi S."/>
            <person name="Thiergart T."/>
            <person name="Pickel B."/>
            <person name="Atanasova L."/>
            <person name="Karlsson M."/>
            <person name="Huettel B."/>
            <person name="Barry K.W."/>
            <person name="Haridas S."/>
            <person name="Chen C."/>
            <person name="Bauer D."/>
            <person name="Andreopoulos W."/>
            <person name="Pangilinan J."/>
            <person name="LaButti K."/>
            <person name="Riley R."/>
            <person name="Lipzen A."/>
            <person name="Clum A."/>
            <person name="Drula E."/>
            <person name="Henrissat B."/>
            <person name="Kohler A."/>
            <person name="Grigoriev I.V."/>
            <person name="Martin F.M."/>
            <person name="Hacquard S."/>
        </authorList>
    </citation>
    <scope>NUCLEOTIDE SEQUENCE</scope>
    <source>
        <strain evidence="8">MPI-CAGE-CH-0230</strain>
    </source>
</reference>
<keyword evidence="2" id="KW-0268">Exocytosis</keyword>
<dbReference type="GeneID" id="70190110"/>
<gene>
    <name evidence="8" type="ORF">B0I36DRAFT_377508</name>
</gene>
<dbReference type="InterPro" id="IPR001680">
    <property type="entry name" value="WD40_rpt"/>
</dbReference>
<dbReference type="CDD" id="cd15873">
    <property type="entry name" value="R-SNARE_STXBP5_6"/>
    <property type="match status" value="1"/>
</dbReference>
<dbReference type="Pfam" id="PF00400">
    <property type="entry name" value="WD40"/>
    <property type="match status" value="1"/>
</dbReference>
<evidence type="ECO:0000259" key="7">
    <source>
        <dbReference type="Pfam" id="PF08596"/>
    </source>
</evidence>
<dbReference type="OrthoDB" id="19944at2759"/>
<evidence type="ECO:0000256" key="1">
    <source>
        <dbReference type="ARBA" id="ARBA00008070"/>
    </source>
</evidence>
<name>A0A9P8XU68_9PEZI</name>
<dbReference type="GO" id="GO:0006887">
    <property type="term" value="P:exocytosis"/>
    <property type="evidence" value="ECO:0007669"/>
    <property type="project" value="UniProtKB-KW"/>
</dbReference>
<dbReference type="InterPro" id="IPR019775">
    <property type="entry name" value="WD40_repeat_CS"/>
</dbReference>
<feature type="repeat" description="WD" evidence="5">
    <location>
        <begin position="235"/>
        <end position="269"/>
    </location>
</feature>
<dbReference type="GO" id="GO:0005886">
    <property type="term" value="C:plasma membrane"/>
    <property type="evidence" value="ECO:0007669"/>
    <property type="project" value="TreeGrafter"/>
</dbReference>
<dbReference type="PANTHER" id="PTHR10241">
    <property type="entry name" value="LETHAL 2 GIANT LARVAE PROTEIN"/>
    <property type="match status" value="1"/>
</dbReference>
<dbReference type="GO" id="GO:0005737">
    <property type="term" value="C:cytoplasm"/>
    <property type="evidence" value="ECO:0007669"/>
    <property type="project" value="TreeGrafter"/>
</dbReference>
<dbReference type="InterPro" id="IPR013905">
    <property type="entry name" value="Lgl_C_dom"/>
</dbReference>
<dbReference type="InterPro" id="IPR015943">
    <property type="entry name" value="WD40/YVTN_repeat-like_dom_sf"/>
</dbReference>
<evidence type="ECO:0000256" key="6">
    <source>
        <dbReference type="SAM" id="MobiDB-lite"/>
    </source>
</evidence>
<evidence type="ECO:0000313" key="9">
    <source>
        <dbReference type="Proteomes" id="UP000756346"/>
    </source>
</evidence>
<organism evidence="8 9">
    <name type="scientific">Microdochium trichocladiopsis</name>
    <dbReference type="NCBI Taxonomy" id="1682393"/>
    <lineage>
        <taxon>Eukaryota</taxon>
        <taxon>Fungi</taxon>
        <taxon>Dikarya</taxon>
        <taxon>Ascomycota</taxon>
        <taxon>Pezizomycotina</taxon>
        <taxon>Sordariomycetes</taxon>
        <taxon>Xylariomycetidae</taxon>
        <taxon>Xylariales</taxon>
        <taxon>Microdochiaceae</taxon>
        <taxon>Microdochium</taxon>
    </lineage>
</organism>
<dbReference type="FunFam" id="2.130.10.10:FF:000848">
    <property type="entry name" value="SNARE-dependent exocytosis protein (Sro7), putative"/>
    <property type="match status" value="1"/>
</dbReference>
<accession>A0A9P8XU68</accession>
<evidence type="ECO:0000256" key="4">
    <source>
        <dbReference type="ARBA" id="ARBA00022737"/>
    </source>
</evidence>
<dbReference type="GO" id="GO:0006893">
    <property type="term" value="P:Golgi to plasma membrane transport"/>
    <property type="evidence" value="ECO:0007669"/>
    <property type="project" value="TreeGrafter"/>
</dbReference>
<evidence type="ECO:0000256" key="5">
    <source>
        <dbReference type="PROSITE-ProRule" id="PRU00221"/>
    </source>
</evidence>